<dbReference type="Proteomes" id="UP000320776">
    <property type="component" value="Chromosome"/>
</dbReference>
<dbReference type="RefSeq" id="WP_144351520.1">
    <property type="nucleotide sequence ID" value="NZ_CP036259.1"/>
</dbReference>
<dbReference type="InterPro" id="IPR036388">
    <property type="entry name" value="WH-like_DNA-bd_sf"/>
</dbReference>
<dbReference type="PANTHER" id="PTHR30514">
    <property type="entry name" value="GLUCOKINASE"/>
    <property type="match status" value="1"/>
</dbReference>
<accession>A0A517DXL5</accession>
<dbReference type="InterPro" id="IPR046348">
    <property type="entry name" value="SIS_dom_sf"/>
</dbReference>
<dbReference type="AlphaFoldDB" id="A0A517DXL5"/>
<dbReference type="EMBL" id="CP036259">
    <property type="protein sequence ID" value="QDR82100.1"/>
    <property type="molecule type" value="Genomic_DNA"/>
</dbReference>
<dbReference type="InterPro" id="IPR035472">
    <property type="entry name" value="RpiR-like_SIS"/>
</dbReference>
<dbReference type="SUPFAM" id="SSF46689">
    <property type="entry name" value="Homeodomain-like"/>
    <property type="match status" value="1"/>
</dbReference>
<keyword evidence="1" id="KW-0805">Transcription regulation</keyword>
<feature type="domain" description="HTH rpiR-type" evidence="4">
    <location>
        <begin position="1"/>
        <end position="77"/>
    </location>
</feature>
<dbReference type="GO" id="GO:1901135">
    <property type="term" value="P:carbohydrate derivative metabolic process"/>
    <property type="evidence" value="ECO:0007669"/>
    <property type="project" value="InterPro"/>
</dbReference>
<keyword evidence="7" id="KW-1185">Reference proteome</keyword>
<dbReference type="Pfam" id="PF01380">
    <property type="entry name" value="SIS"/>
    <property type="match status" value="1"/>
</dbReference>
<dbReference type="GO" id="GO:0097367">
    <property type="term" value="F:carbohydrate derivative binding"/>
    <property type="evidence" value="ECO:0007669"/>
    <property type="project" value="InterPro"/>
</dbReference>
<keyword evidence="3" id="KW-0804">Transcription</keyword>
<evidence type="ECO:0000259" key="4">
    <source>
        <dbReference type="PROSITE" id="PS51071"/>
    </source>
</evidence>
<dbReference type="GO" id="GO:0003700">
    <property type="term" value="F:DNA-binding transcription factor activity"/>
    <property type="evidence" value="ECO:0007669"/>
    <property type="project" value="InterPro"/>
</dbReference>
<evidence type="ECO:0000313" key="7">
    <source>
        <dbReference type="Proteomes" id="UP000320776"/>
    </source>
</evidence>
<dbReference type="InterPro" id="IPR009057">
    <property type="entry name" value="Homeodomain-like_sf"/>
</dbReference>
<dbReference type="Gene3D" id="3.40.50.10490">
    <property type="entry name" value="Glucose-6-phosphate isomerase like protein, domain 1"/>
    <property type="match status" value="1"/>
</dbReference>
<protein>
    <submittedName>
        <fullName evidence="6">Putative HTH-type transcriptional regulator YbbH</fullName>
    </submittedName>
</protein>
<feature type="domain" description="SIS" evidence="5">
    <location>
        <begin position="122"/>
        <end position="262"/>
    </location>
</feature>
<proteinExistence type="predicted"/>
<dbReference type="KEGG" id="sted:SPTER_35210"/>
<organism evidence="6 7">
    <name type="scientific">Sporomusa termitida</name>
    <dbReference type="NCBI Taxonomy" id="2377"/>
    <lineage>
        <taxon>Bacteria</taxon>
        <taxon>Bacillati</taxon>
        <taxon>Bacillota</taxon>
        <taxon>Negativicutes</taxon>
        <taxon>Selenomonadales</taxon>
        <taxon>Sporomusaceae</taxon>
        <taxon>Sporomusa</taxon>
    </lineage>
</organism>
<dbReference type="InterPro" id="IPR001347">
    <property type="entry name" value="SIS_dom"/>
</dbReference>
<dbReference type="Pfam" id="PF01418">
    <property type="entry name" value="HTH_6"/>
    <property type="match status" value="1"/>
</dbReference>
<dbReference type="PROSITE" id="PS51464">
    <property type="entry name" value="SIS"/>
    <property type="match status" value="1"/>
</dbReference>
<sequence>MNLFSRIRLHSNRLTASQKRIVQFLQASAGEALRLPINKLAERCQVGDATIIRFYRLLGYDNYSMFRIALSRETGEQEMRPIYEDVDSQDGLAAIIHKVIHSSIQGIAELEQQLSQTALARIAHRLRQAAFIHVIGLGASGVVAQDVMHKLMRLGLKVNAYTDSHLMTIAATVAQPQEVFFAVCHSGETTDIIRTLELAREQGCYTCALTGYMNSGITRLAGDYLLSSTRETKMRSDAMISRIVQLVVIDILYVRLALQIGDEATDRVNQSRIALKQLRGGAGSK</sequence>
<reference evidence="6 7" key="1">
    <citation type="submission" date="2019-02" db="EMBL/GenBank/DDBJ databases">
        <title>Closed genome of Sporomusa termitida DSM 4440.</title>
        <authorList>
            <person name="Poehlein A."/>
            <person name="Daniel R."/>
        </authorList>
    </citation>
    <scope>NUCLEOTIDE SEQUENCE [LARGE SCALE GENOMIC DNA]</scope>
    <source>
        <strain evidence="6 7">DSM 4440</strain>
    </source>
</reference>
<dbReference type="GO" id="GO:0003677">
    <property type="term" value="F:DNA binding"/>
    <property type="evidence" value="ECO:0007669"/>
    <property type="project" value="UniProtKB-KW"/>
</dbReference>
<dbReference type="CDD" id="cd05013">
    <property type="entry name" value="SIS_RpiR"/>
    <property type="match status" value="1"/>
</dbReference>
<dbReference type="PROSITE" id="PS51071">
    <property type="entry name" value="HTH_RPIR"/>
    <property type="match status" value="1"/>
</dbReference>
<name>A0A517DXL5_9FIRM</name>
<dbReference type="InterPro" id="IPR000281">
    <property type="entry name" value="HTH_RpiR"/>
</dbReference>
<gene>
    <name evidence="6" type="primary">ybbH</name>
    <name evidence="6" type="ORF">SPTER_35210</name>
</gene>
<dbReference type="SUPFAM" id="SSF53697">
    <property type="entry name" value="SIS domain"/>
    <property type="match status" value="1"/>
</dbReference>
<dbReference type="InterPro" id="IPR047640">
    <property type="entry name" value="RpiR-like"/>
</dbReference>
<keyword evidence="2" id="KW-0238">DNA-binding</keyword>
<dbReference type="PANTHER" id="PTHR30514:SF1">
    <property type="entry name" value="HTH-TYPE TRANSCRIPTIONAL REGULATOR HEXR-RELATED"/>
    <property type="match status" value="1"/>
</dbReference>
<dbReference type="Gene3D" id="1.10.10.10">
    <property type="entry name" value="Winged helix-like DNA-binding domain superfamily/Winged helix DNA-binding domain"/>
    <property type="match status" value="1"/>
</dbReference>
<evidence type="ECO:0000256" key="3">
    <source>
        <dbReference type="ARBA" id="ARBA00023163"/>
    </source>
</evidence>
<evidence type="ECO:0000259" key="5">
    <source>
        <dbReference type="PROSITE" id="PS51464"/>
    </source>
</evidence>
<evidence type="ECO:0000313" key="6">
    <source>
        <dbReference type="EMBL" id="QDR82100.1"/>
    </source>
</evidence>
<dbReference type="OrthoDB" id="3684496at2"/>
<evidence type="ECO:0000256" key="1">
    <source>
        <dbReference type="ARBA" id="ARBA00023015"/>
    </source>
</evidence>
<evidence type="ECO:0000256" key="2">
    <source>
        <dbReference type="ARBA" id="ARBA00023125"/>
    </source>
</evidence>